<gene>
    <name evidence="1" type="ORF">J2Z65_002268</name>
</gene>
<proteinExistence type="predicted"/>
<name>A0ABS4HWM8_9BACL</name>
<organism evidence="1 2">
    <name type="scientific">Paenibacillus aceris</name>
    <dbReference type="NCBI Taxonomy" id="869555"/>
    <lineage>
        <taxon>Bacteria</taxon>
        <taxon>Bacillati</taxon>
        <taxon>Bacillota</taxon>
        <taxon>Bacilli</taxon>
        <taxon>Bacillales</taxon>
        <taxon>Paenibacillaceae</taxon>
        <taxon>Paenibacillus</taxon>
    </lineage>
</organism>
<dbReference type="Proteomes" id="UP001519344">
    <property type="component" value="Unassembled WGS sequence"/>
</dbReference>
<comment type="caution">
    <text evidence="1">The sequence shown here is derived from an EMBL/GenBank/DDBJ whole genome shotgun (WGS) entry which is preliminary data.</text>
</comment>
<protein>
    <submittedName>
        <fullName evidence="1">Uncharacterized protein</fullName>
    </submittedName>
</protein>
<sequence length="82" mass="9428">MFLVIKPTKSVLYQRTCTAHEKSRSVTKNTPCFLRPSKQGYFITVKGCGLHHNRKKDRRVMIARTVLSVRPVILNPACRSTR</sequence>
<evidence type="ECO:0000313" key="1">
    <source>
        <dbReference type="EMBL" id="MBP1963052.1"/>
    </source>
</evidence>
<keyword evidence="2" id="KW-1185">Reference proteome</keyword>
<dbReference type="EMBL" id="JAGGKV010000004">
    <property type="protein sequence ID" value="MBP1963052.1"/>
    <property type="molecule type" value="Genomic_DNA"/>
</dbReference>
<accession>A0ABS4HWM8</accession>
<evidence type="ECO:0000313" key="2">
    <source>
        <dbReference type="Proteomes" id="UP001519344"/>
    </source>
</evidence>
<reference evidence="1 2" key="1">
    <citation type="submission" date="2021-03" db="EMBL/GenBank/DDBJ databases">
        <title>Genomic Encyclopedia of Type Strains, Phase IV (KMG-IV): sequencing the most valuable type-strain genomes for metagenomic binning, comparative biology and taxonomic classification.</title>
        <authorList>
            <person name="Goeker M."/>
        </authorList>
    </citation>
    <scope>NUCLEOTIDE SEQUENCE [LARGE SCALE GENOMIC DNA]</scope>
    <source>
        <strain evidence="1 2">DSM 24950</strain>
    </source>
</reference>